<evidence type="ECO:0000256" key="12">
    <source>
        <dbReference type="ARBA" id="ARBA00037975"/>
    </source>
</evidence>
<feature type="transmembrane region" description="Helical" evidence="13">
    <location>
        <begin position="145"/>
        <end position="165"/>
    </location>
</feature>
<evidence type="ECO:0000256" key="3">
    <source>
        <dbReference type="ARBA" id="ARBA00022448"/>
    </source>
</evidence>
<evidence type="ECO:0000256" key="2">
    <source>
        <dbReference type="ARBA" id="ARBA00004651"/>
    </source>
</evidence>
<evidence type="ECO:0000256" key="10">
    <source>
        <dbReference type="ARBA" id="ARBA00023004"/>
    </source>
</evidence>
<reference evidence="15 16" key="1">
    <citation type="submission" date="2019-06" db="EMBL/GenBank/DDBJ databases">
        <title>Genome of Acinetobacter radioresistens APH1, a phenol degrading strain.</title>
        <authorList>
            <person name="Liu Y."/>
        </authorList>
    </citation>
    <scope>NUCLEOTIDE SEQUENCE [LARGE SCALE GENOMIC DNA]</scope>
    <source>
        <strain evidence="15 16">APH1</strain>
    </source>
</reference>
<accession>A0A8H2PQD5</accession>
<dbReference type="PANTHER" id="PTHR30529">
    <property type="entry name" value="CYTOCHROME B561"/>
    <property type="match status" value="1"/>
</dbReference>
<dbReference type="InterPro" id="IPR011577">
    <property type="entry name" value="Cyt_b561_bac/Ni-Hgenase"/>
</dbReference>
<keyword evidence="8" id="KW-0249">Electron transport</keyword>
<dbReference type="GO" id="GO:0005886">
    <property type="term" value="C:plasma membrane"/>
    <property type="evidence" value="ECO:0007669"/>
    <property type="project" value="UniProtKB-SubCell"/>
</dbReference>
<dbReference type="AlphaFoldDB" id="A0A8H2PQD5"/>
<feature type="transmembrane region" description="Helical" evidence="13">
    <location>
        <begin position="96"/>
        <end position="125"/>
    </location>
</feature>
<feature type="transmembrane region" description="Helical" evidence="13">
    <location>
        <begin position="52"/>
        <end position="70"/>
    </location>
</feature>
<comment type="cofactor">
    <cofactor evidence="1">
        <name>heme b</name>
        <dbReference type="ChEBI" id="CHEBI:60344"/>
    </cofactor>
</comment>
<evidence type="ECO:0000256" key="8">
    <source>
        <dbReference type="ARBA" id="ARBA00022982"/>
    </source>
</evidence>
<dbReference type="GO" id="GO:0020037">
    <property type="term" value="F:heme binding"/>
    <property type="evidence" value="ECO:0007669"/>
    <property type="project" value="TreeGrafter"/>
</dbReference>
<dbReference type="InterPro" id="IPR016174">
    <property type="entry name" value="Di-haem_cyt_TM"/>
</dbReference>
<evidence type="ECO:0000256" key="5">
    <source>
        <dbReference type="ARBA" id="ARBA00022617"/>
    </source>
</evidence>
<dbReference type="GO" id="GO:0022904">
    <property type="term" value="P:respiratory electron transport chain"/>
    <property type="evidence" value="ECO:0007669"/>
    <property type="project" value="InterPro"/>
</dbReference>
<feature type="domain" description="Cytochrome b561 bacterial/Ni-hydrogenase" evidence="14">
    <location>
        <begin position="8"/>
        <end position="181"/>
    </location>
</feature>
<organism evidence="15 16">
    <name type="scientific">Acinetobacter radioresistens</name>
    <dbReference type="NCBI Taxonomy" id="40216"/>
    <lineage>
        <taxon>Bacteria</taxon>
        <taxon>Pseudomonadati</taxon>
        <taxon>Pseudomonadota</taxon>
        <taxon>Gammaproteobacteria</taxon>
        <taxon>Moraxellales</taxon>
        <taxon>Moraxellaceae</taxon>
        <taxon>Acinetobacter</taxon>
    </lineage>
</organism>
<dbReference type="Pfam" id="PF01292">
    <property type="entry name" value="Ni_hydr_CYTB"/>
    <property type="match status" value="1"/>
</dbReference>
<dbReference type="InterPro" id="IPR052168">
    <property type="entry name" value="Cytochrome_b561_oxidase"/>
</dbReference>
<evidence type="ECO:0000256" key="7">
    <source>
        <dbReference type="ARBA" id="ARBA00022723"/>
    </source>
</evidence>
<sequence length="182" mass="20472">MTNSSVYYTRTAQILHWVMAFIFLTAWLIGFYSGNFLTYEINGSFKGDIITLHKNIATILIFLLVIRILWRYTHPVPELPVSMSPMMKKAAHAGHLCLYLVLIALPVTGCLFSWSAGHLAPVLYLFNLPTLIQPNQEVLAVVKPLHIYLSWGAGLLVAGHILAALKHHFIDKDHILKSMIGH</sequence>
<proteinExistence type="inferred from homology"/>
<evidence type="ECO:0000259" key="14">
    <source>
        <dbReference type="Pfam" id="PF01292"/>
    </source>
</evidence>
<keyword evidence="3" id="KW-0813">Transport</keyword>
<keyword evidence="6 13" id="KW-0812">Transmembrane</keyword>
<keyword evidence="11 13" id="KW-0472">Membrane</keyword>
<keyword evidence="5" id="KW-0349">Heme</keyword>
<dbReference type="Gene3D" id="1.20.950.20">
    <property type="entry name" value="Transmembrane di-heme cytochromes, Chain C"/>
    <property type="match status" value="1"/>
</dbReference>
<evidence type="ECO:0000256" key="9">
    <source>
        <dbReference type="ARBA" id="ARBA00022989"/>
    </source>
</evidence>
<feature type="transmembrane region" description="Helical" evidence="13">
    <location>
        <begin position="12"/>
        <end position="32"/>
    </location>
</feature>
<keyword evidence="4" id="KW-1003">Cell membrane</keyword>
<keyword evidence="9 13" id="KW-1133">Transmembrane helix</keyword>
<evidence type="ECO:0000256" key="11">
    <source>
        <dbReference type="ARBA" id="ARBA00023136"/>
    </source>
</evidence>
<comment type="similarity">
    <text evidence="12">Belongs to the cytochrome b561 family.</text>
</comment>
<dbReference type="GO" id="GO:0046872">
    <property type="term" value="F:metal ion binding"/>
    <property type="evidence" value="ECO:0007669"/>
    <property type="project" value="UniProtKB-KW"/>
</dbReference>
<evidence type="ECO:0000256" key="6">
    <source>
        <dbReference type="ARBA" id="ARBA00022692"/>
    </source>
</evidence>
<keyword evidence="7" id="KW-0479">Metal-binding</keyword>
<dbReference type="GO" id="GO:0009055">
    <property type="term" value="F:electron transfer activity"/>
    <property type="evidence" value="ECO:0007669"/>
    <property type="project" value="InterPro"/>
</dbReference>
<evidence type="ECO:0000256" key="4">
    <source>
        <dbReference type="ARBA" id="ARBA00022475"/>
    </source>
</evidence>
<dbReference type="PANTHER" id="PTHR30529:SF1">
    <property type="entry name" value="CYTOCHROME B561 HOMOLOG 2"/>
    <property type="match status" value="1"/>
</dbReference>
<name>A0A8H2PQD5_ACIRA</name>
<evidence type="ECO:0000256" key="1">
    <source>
        <dbReference type="ARBA" id="ARBA00001970"/>
    </source>
</evidence>
<evidence type="ECO:0000256" key="13">
    <source>
        <dbReference type="SAM" id="Phobius"/>
    </source>
</evidence>
<protein>
    <submittedName>
        <fullName evidence="15">Cytochrome b</fullName>
    </submittedName>
</protein>
<dbReference type="SUPFAM" id="SSF81342">
    <property type="entry name" value="Transmembrane di-heme cytochromes"/>
    <property type="match status" value="1"/>
</dbReference>
<dbReference type="EMBL" id="VFBM01000027">
    <property type="protein sequence ID" value="TNX85294.1"/>
    <property type="molecule type" value="Genomic_DNA"/>
</dbReference>
<dbReference type="Proteomes" id="UP000314285">
    <property type="component" value="Unassembled WGS sequence"/>
</dbReference>
<comment type="subcellular location">
    <subcellularLocation>
        <location evidence="2">Cell membrane</location>
        <topology evidence="2">Multi-pass membrane protein</topology>
    </subcellularLocation>
</comment>
<keyword evidence="10" id="KW-0408">Iron</keyword>
<gene>
    <name evidence="15" type="ORF">FHY67_15260</name>
</gene>
<dbReference type="RefSeq" id="WP_005026010.1">
    <property type="nucleotide sequence ID" value="NZ_CP027365.1"/>
</dbReference>
<evidence type="ECO:0000313" key="16">
    <source>
        <dbReference type="Proteomes" id="UP000314285"/>
    </source>
</evidence>
<comment type="caution">
    <text evidence="15">The sequence shown here is derived from an EMBL/GenBank/DDBJ whole genome shotgun (WGS) entry which is preliminary data.</text>
</comment>
<evidence type="ECO:0000313" key="15">
    <source>
        <dbReference type="EMBL" id="TNX85294.1"/>
    </source>
</evidence>